<sequence length="46" mass="5151">MRSRTSRTRNTQTVTCQQGMIGCMDSGDNSLRALYKRASWLKGNGI</sequence>
<name>A0A9P0P493_ACAOB</name>
<dbReference type="AlphaFoldDB" id="A0A9P0P493"/>
<organism evidence="1 2">
    <name type="scientific">Acanthoscelides obtectus</name>
    <name type="common">Bean weevil</name>
    <name type="synonym">Bruchus obtectus</name>
    <dbReference type="NCBI Taxonomy" id="200917"/>
    <lineage>
        <taxon>Eukaryota</taxon>
        <taxon>Metazoa</taxon>
        <taxon>Ecdysozoa</taxon>
        <taxon>Arthropoda</taxon>
        <taxon>Hexapoda</taxon>
        <taxon>Insecta</taxon>
        <taxon>Pterygota</taxon>
        <taxon>Neoptera</taxon>
        <taxon>Endopterygota</taxon>
        <taxon>Coleoptera</taxon>
        <taxon>Polyphaga</taxon>
        <taxon>Cucujiformia</taxon>
        <taxon>Chrysomeloidea</taxon>
        <taxon>Chrysomelidae</taxon>
        <taxon>Bruchinae</taxon>
        <taxon>Bruchini</taxon>
        <taxon>Acanthoscelides</taxon>
    </lineage>
</organism>
<accession>A0A9P0P493</accession>
<evidence type="ECO:0000313" key="1">
    <source>
        <dbReference type="EMBL" id="CAH1966272.1"/>
    </source>
</evidence>
<gene>
    <name evidence="1" type="ORF">ACAOBT_LOCUS6751</name>
</gene>
<dbReference type="Proteomes" id="UP001152888">
    <property type="component" value="Unassembled WGS sequence"/>
</dbReference>
<evidence type="ECO:0000313" key="2">
    <source>
        <dbReference type="Proteomes" id="UP001152888"/>
    </source>
</evidence>
<proteinExistence type="predicted"/>
<dbReference type="EMBL" id="CAKOFQ010006732">
    <property type="protein sequence ID" value="CAH1966272.1"/>
    <property type="molecule type" value="Genomic_DNA"/>
</dbReference>
<keyword evidence="2" id="KW-1185">Reference proteome</keyword>
<reference evidence="1" key="1">
    <citation type="submission" date="2022-03" db="EMBL/GenBank/DDBJ databases">
        <authorList>
            <person name="Sayadi A."/>
        </authorList>
    </citation>
    <scope>NUCLEOTIDE SEQUENCE</scope>
</reference>
<dbReference type="PROSITE" id="PS51257">
    <property type="entry name" value="PROKAR_LIPOPROTEIN"/>
    <property type="match status" value="1"/>
</dbReference>
<comment type="caution">
    <text evidence="1">The sequence shown here is derived from an EMBL/GenBank/DDBJ whole genome shotgun (WGS) entry which is preliminary data.</text>
</comment>
<protein>
    <submittedName>
        <fullName evidence="1">Uncharacterized protein</fullName>
    </submittedName>
</protein>